<gene>
    <name evidence="2" type="ORF">DC045_16890</name>
</gene>
<dbReference type="Pfam" id="PF00425">
    <property type="entry name" value="Chorismate_bind"/>
    <property type="match status" value="1"/>
</dbReference>
<dbReference type="EMBL" id="DNNA01000270">
    <property type="protein sequence ID" value="HBC35944.1"/>
    <property type="molecule type" value="Genomic_DNA"/>
</dbReference>
<reference evidence="2 3" key="1">
    <citation type="journal article" date="2018" name="Nat. Biotechnol.">
        <title>A standardized bacterial taxonomy based on genome phylogeny substantially revises the tree of life.</title>
        <authorList>
            <person name="Parks D.H."/>
            <person name="Chuvochina M."/>
            <person name="Waite D.W."/>
            <person name="Rinke C."/>
            <person name="Skarshewski A."/>
            <person name="Chaumeil P.A."/>
            <person name="Hugenholtz P."/>
        </authorList>
    </citation>
    <scope>NUCLEOTIDE SEQUENCE [LARGE SCALE GENOMIC DNA]</scope>
    <source>
        <strain evidence="2">UBA9380</strain>
    </source>
</reference>
<dbReference type="GO" id="GO:0000162">
    <property type="term" value="P:L-tryptophan biosynthetic process"/>
    <property type="evidence" value="ECO:0007669"/>
    <property type="project" value="TreeGrafter"/>
</dbReference>
<comment type="caution">
    <text evidence="2">The sequence shown here is derived from an EMBL/GenBank/DDBJ whole genome shotgun (WGS) entry which is preliminary data.</text>
</comment>
<dbReference type="InterPro" id="IPR015890">
    <property type="entry name" value="Chorismate_C"/>
</dbReference>
<dbReference type="InterPro" id="IPR005801">
    <property type="entry name" value="ADC_synthase"/>
</dbReference>
<feature type="domain" description="Chorismate-utilising enzyme C-terminal" evidence="1">
    <location>
        <begin position="1"/>
        <end position="58"/>
    </location>
</feature>
<name>A0A352IWW1_9GAMM</name>
<accession>A0A352IWW1</accession>
<dbReference type="SUPFAM" id="SSF56322">
    <property type="entry name" value="ADC synthase"/>
    <property type="match status" value="1"/>
</dbReference>
<dbReference type="PANTHER" id="PTHR11236:SF50">
    <property type="entry name" value="AMINODEOXYCHORISMATE SYNTHASE COMPONENT 1"/>
    <property type="match status" value="1"/>
</dbReference>
<organism evidence="2 3">
    <name type="scientific">Marinobacter adhaerens</name>
    <dbReference type="NCBI Taxonomy" id="1033846"/>
    <lineage>
        <taxon>Bacteria</taxon>
        <taxon>Pseudomonadati</taxon>
        <taxon>Pseudomonadota</taxon>
        <taxon>Gammaproteobacteria</taxon>
        <taxon>Pseudomonadales</taxon>
        <taxon>Marinobacteraceae</taxon>
        <taxon>Marinobacter</taxon>
    </lineage>
</organism>
<evidence type="ECO:0000259" key="1">
    <source>
        <dbReference type="Pfam" id="PF00425"/>
    </source>
</evidence>
<evidence type="ECO:0000313" key="2">
    <source>
        <dbReference type="EMBL" id="HBC35944.1"/>
    </source>
</evidence>
<dbReference type="AlphaFoldDB" id="A0A352IWW1"/>
<dbReference type="Gene3D" id="3.60.120.10">
    <property type="entry name" value="Anthranilate synthase"/>
    <property type="match status" value="1"/>
</dbReference>
<dbReference type="PANTHER" id="PTHR11236">
    <property type="entry name" value="AMINOBENZOATE/ANTHRANILATE SYNTHASE"/>
    <property type="match status" value="1"/>
</dbReference>
<dbReference type="Proteomes" id="UP000263489">
    <property type="component" value="Unassembled WGS sequence"/>
</dbReference>
<evidence type="ECO:0000313" key="3">
    <source>
        <dbReference type="Proteomes" id="UP000263489"/>
    </source>
</evidence>
<sequence>RGPYCGSIFYRGLDGTLDSNIAIRTMLCDGQGTIRCWGGGGIVADSDPEAEYQETLAKVGSLMRFLEELVID</sequence>
<dbReference type="GO" id="GO:0046820">
    <property type="term" value="F:4-amino-4-deoxychorismate synthase activity"/>
    <property type="evidence" value="ECO:0007669"/>
    <property type="project" value="TreeGrafter"/>
</dbReference>
<dbReference type="InterPro" id="IPR019999">
    <property type="entry name" value="Anth_synth_I-like"/>
</dbReference>
<proteinExistence type="predicted"/>
<feature type="non-terminal residue" evidence="2">
    <location>
        <position position="1"/>
    </location>
</feature>
<protein>
    <submittedName>
        <fullName evidence="2">Aminodeoxychorismate synthase, component I</fullName>
    </submittedName>
</protein>